<dbReference type="InterPro" id="IPR018306">
    <property type="entry name" value="Phage_T5_Orf172_DNA-bd"/>
</dbReference>
<dbReference type="InParanoid" id="A0A5J5F3K2"/>
<evidence type="ECO:0000256" key="1">
    <source>
        <dbReference type="SAM" id="MobiDB-lite"/>
    </source>
</evidence>
<feature type="compositionally biased region" description="Low complexity" evidence="1">
    <location>
        <begin position="533"/>
        <end position="545"/>
    </location>
</feature>
<dbReference type="Proteomes" id="UP000326924">
    <property type="component" value="Unassembled WGS sequence"/>
</dbReference>
<dbReference type="EMBL" id="VXIS01000041">
    <property type="protein sequence ID" value="KAA8910914.1"/>
    <property type="molecule type" value="Genomic_DNA"/>
</dbReference>
<comment type="caution">
    <text evidence="3">The sequence shown here is derived from an EMBL/GenBank/DDBJ whole genome shotgun (WGS) entry which is preliminary data.</text>
</comment>
<evidence type="ECO:0000259" key="2">
    <source>
        <dbReference type="SMART" id="SM00974"/>
    </source>
</evidence>
<feature type="compositionally biased region" description="Pro residues" evidence="1">
    <location>
        <begin position="130"/>
        <end position="142"/>
    </location>
</feature>
<proteinExistence type="predicted"/>
<dbReference type="PANTHER" id="PTHR28094:SF2">
    <property type="entry name" value="BACTERIOPHAGE T5 ORF172 DNA-BINDING DOMAIN-CONTAINING PROTEIN"/>
    <property type="match status" value="1"/>
</dbReference>
<name>A0A5J5F3K2_9PEZI</name>
<dbReference type="AlphaFoldDB" id="A0A5J5F3K2"/>
<dbReference type="PANTHER" id="PTHR28094">
    <property type="entry name" value="MEIOTICALLY UP-REGULATED GENE 113 PROTEIN"/>
    <property type="match status" value="1"/>
</dbReference>
<accession>A0A5J5F3K2</accession>
<dbReference type="OrthoDB" id="2417614at2759"/>
<sequence length="642" mass="69098">MPFIPNTPEAHAAILSPSSPDVCRGISNDGKQCKRVRNQSGVITTVGKEQAWFCARHQDQAKEIVLRHTASFAHRRALAGRGSLDTLIEQVELLVAGNPSVKTTVVSTTQKVGPEKDPFVQQQAAEEAEPPPTGTPAPPSPPGSHHAGGNKKQGGLLRRLLMCCFGSSDDELEEDLEKNWDPKRREAELRSAAAQVVAPQQAAAAPMKKPAKTVAFQSVAPTPPLPMMYPPKQPQSAITKPAKSAVAAVGLSPATPQSSDDEVEELVPPVDVSKLTKEQQSLLKLIPKTVHSYGLGRLQNELLKPFSSKDEPGYIYMFWLTNSPFSPFSSPGGTPNGGPISNVDRLLHTAANAVPSPGGTRPKLLFKIGRAVNVQRRLHQWSAQCGYNLSLIRYYPHTSASTPPGAQVARTVPNVNRIERLIHLELSATPGANPRKHCEACGKTHQEWFEVEASKEGILAVDGVIKRWIAYGERSAGTNTAPATTATLQVRPPAPARKNADAPGGVKMYKTKPSDPSPKKPDTKTPSTPPKKSPAATPSKPGKSPAGSAANSLAVPTPQQQRRSRSSSAAHRSPSSTRQGRSSSTSRQGRSGSTSRQRSTSRQPPASSSRGRRKGRRRNGDDDEYYDDDESASEDSERDYRD</sequence>
<dbReference type="InterPro" id="IPR053006">
    <property type="entry name" value="Meiosis_regulatory"/>
</dbReference>
<evidence type="ECO:0000313" key="3">
    <source>
        <dbReference type="EMBL" id="KAA8910914.1"/>
    </source>
</evidence>
<dbReference type="SMART" id="SM00974">
    <property type="entry name" value="T5orf172"/>
    <property type="match status" value="1"/>
</dbReference>
<feature type="compositionally biased region" description="Low complexity" evidence="1">
    <location>
        <begin position="477"/>
        <end position="487"/>
    </location>
</feature>
<gene>
    <name evidence="3" type="ORF">FN846DRAFT_792754</name>
</gene>
<dbReference type="Pfam" id="PF10544">
    <property type="entry name" value="T5orf172"/>
    <property type="match status" value="1"/>
</dbReference>
<protein>
    <submittedName>
        <fullName evidence="3">Meiotically up-regulated gene 113-domain-containing protein</fullName>
    </submittedName>
</protein>
<evidence type="ECO:0000313" key="4">
    <source>
        <dbReference type="Proteomes" id="UP000326924"/>
    </source>
</evidence>
<organism evidence="3 4">
    <name type="scientific">Sphaerosporella brunnea</name>
    <dbReference type="NCBI Taxonomy" id="1250544"/>
    <lineage>
        <taxon>Eukaryota</taxon>
        <taxon>Fungi</taxon>
        <taxon>Dikarya</taxon>
        <taxon>Ascomycota</taxon>
        <taxon>Pezizomycotina</taxon>
        <taxon>Pezizomycetes</taxon>
        <taxon>Pezizales</taxon>
        <taxon>Pyronemataceae</taxon>
        <taxon>Sphaerosporella</taxon>
    </lineage>
</organism>
<feature type="region of interest" description="Disordered" evidence="1">
    <location>
        <begin position="121"/>
        <end position="152"/>
    </location>
</feature>
<feature type="domain" description="Bacteriophage T5 Orf172 DNA-binding" evidence="2">
    <location>
        <begin position="360"/>
        <end position="461"/>
    </location>
</feature>
<feature type="compositionally biased region" description="Low complexity" evidence="1">
    <location>
        <begin position="556"/>
        <end position="609"/>
    </location>
</feature>
<reference evidence="3 4" key="1">
    <citation type="submission" date="2019-09" db="EMBL/GenBank/DDBJ databases">
        <title>Draft genome of the ectomycorrhizal ascomycete Sphaerosporella brunnea.</title>
        <authorList>
            <consortium name="DOE Joint Genome Institute"/>
            <person name="Benucci G.M."/>
            <person name="Marozzi G."/>
            <person name="Antonielli L."/>
            <person name="Sanchez S."/>
            <person name="Marco P."/>
            <person name="Wang X."/>
            <person name="Falini L.B."/>
            <person name="Barry K."/>
            <person name="Haridas S."/>
            <person name="Lipzen A."/>
            <person name="Labutti K."/>
            <person name="Grigoriev I.V."/>
            <person name="Murat C."/>
            <person name="Martin F."/>
            <person name="Albertini E."/>
            <person name="Donnini D."/>
            <person name="Bonito G."/>
        </authorList>
    </citation>
    <scope>NUCLEOTIDE SEQUENCE [LARGE SCALE GENOMIC DNA]</scope>
    <source>
        <strain evidence="3 4">Sb_GMNB300</strain>
    </source>
</reference>
<keyword evidence="4" id="KW-1185">Reference proteome</keyword>
<feature type="compositionally biased region" description="Acidic residues" evidence="1">
    <location>
        <begin position="621"/>
        <end position="642"/>
    </location>
</feature>
<feature type="region of interest" description="Disordered" evidence="1">
    <location>
        <begin position="477"/>
        <end position="642"/>
    </location>
</feature>